<evidence type="ECO:0000256" key="2">
    <source>
        <dbReference type="ARBA" id="ARBA00005658"/>
    </source>
</evidence>
<dbReference type="Proteomes" id="UP000199445">
    <property type="component" value="Unassembled WGS sequence"/>
</dbReference>
<feature type="transmembrane region" description="Helical" evidence="8">
    <location>
        <begin position="343"/>
        <end position="368"/>
    </location>
</feature>
<evidence type="ECO:0000256" key="4">
    <source>
        <dbReference type="ARBA" id="ARBA00022475"/>
    </source>
</evidence>
<feature type="transmembrane region" description="Helical" evidence="8">
    <location>
        <begin position="441"/>
        <end position="460"/>
    </location>
</feature>
<evidence type="ECO:0000256" key="8">
    <source>
        <dbReference type="SAM" id="Phobius"/>
    </source>
</evidence>
<dbReference type="GO" id="GO:0005886">
    <property type="term" value="C:plasma membrane"/>
    <property type="evidence" value="ECO:0007669"/>
    <property type="project" value="UniProtKB-SubCell"/>
</dbReference>
<evidence type="ECO:0000256" key="5">
    <source>
        <dbReference type="ARBA" id="ARBA00022692"/>
    </source>
</evidence>
<evidence type="ECO:0000256" key="1">
    <source>
        <dbReference type="ARBA" id="ARBA00004651"/>
    </source>
</evidence>
<keyword evidence="6 8" id="KW-1133">Transmembrane helix</keyword>
<dbReference type="GO" id="GO:0022857">
    <property type="term" value="F:transmembrane transporter activity"/>
    <property type="evidence" value="ECO:0007669"/>
    <property type="project" value="InterPro"/>
</dbReference>
<keyword evidence="10" id="KW-1185">Reference proteome</keyword>
<dbReference type="PANTHER" id="PTHR30047:SF7">
    <property type="entry name" value="HIGH-AFFINITY CHOLINE TRANSPORT PROTEIN"/>
    <property type="match status" value="1"/>
</dbReference>
<comment type="similarity">
    <text evidence="2">Belongs to the BCCT transporter (TC 2.A.15) family.</text>
</comment>
<proteinExistence type="inferred from homology"/>
<organism evidence="9 10">
    <name type="scientific">Marinobacter persicus</name>
    <dbReference type="NCBI Taxonomy" id="930118"/>
    <lineage>
        <taxon>Bacteria</taxon>
        <taxon>Pseudomonadati</taxon>
        <taxon>Pseudomonadota</taxon>
        <taxon>Gammaproteobacteria</taxon>
        <taxon>Pseudomonadales</taxon>
        <taxon>Marinobacteraceae</taxon>
        <taxon>Marinobacter</taxon>
    </lineage>
</organism>
<dbReference type="InterPro" id="IPR000060">
    <property type="entry name" value="BCCT_transptr"/>
</dbReference>
<dbReference type="OrthoDB" id="9775735at2"/>
<evidence type="ECO:0000256" key="7">
    <source>
        <dbReference type="ARBA" id="ARBA00023136"/>
    </source>
</evidence>
<keyword evidence="5 8" id="KW-0812">Transmembrane</keyword>
<feature type="transmembrane region" description="Helical" evidence="8">
    <location>
        <begin position="86"/>
        <end position="106"/>
    </location>
</feature>
<feature type="transmembrane region" description="Helical" evidence="8">
    <location>
        <begin position="313"/>
        <end position="331"/>
    </location>
</feature>
<evidence type="ECO:0000256" key="6">
    <source>
        <dbReference type="ARBA" id="ARBA00022989"/>
    </source>
</evidence>
<evidence type="ECO:0000313" key="9">
    <source>
        <dbReference type="EMBL" id="SFJ15434.1"/>
    </source>
</evidence>
<reference evidence="9 10" key="1">
    <citation type="submission" date="2016-10" db="EMBL/GenBank/DDBJ databases">
        <authorList>
            <person name="de Groot N.N."/>
        </authorList>
    </citation>
    <scope>NUCLEOTIDE SEQUENCE [LARGE SCALE GENOMIC DNA]</scope>
    <source>
        <strain evidence="9 10">IBRC-M 10445</strain>
    </source>
</reference>
<keyword evidence="7 8" id="KW-0472">Membrane</keyword>
<protein>
    <submittedName>
        <fullName evidence="9">Glycine betaine transporter</fullName>
    </submittedName>
</protein>
<dbReference type="PANTHER" id="PTHR30047">
    <property type="entry name" value="HIGH-AFFINITY CHOLINE TRANSPORT PROTEIN-RELATED"/>
    <property type="match status" value="1"/>
</dbReference>
<feature type="transmembrane region" description="Helical" evidence="8">
    <location>
        <begin position="7"/>
        <end position="26"/>
    </location>
</feature>
<dbReference type="EMBL" id="FOSC01000001">
    <property type="protein sequence ID" value="SFJ15434.1"/>
    <property type="molecule type" value="Genomic_DNA"/>
</dbReference>
<dbReference type="RefSeq" id="WP_091700222.1">
    <property type="nucleotide sequence ID" value="NZ_BMYN01000010.1"/>
</dbReference>
<comment type="subcellular location">
    <subcellularLocation>
        <location evidence="1">Cell membrane</location>
        <topology evidence="1">Multi-pass membrane protein</topology>
    </subcellularLocation>
</comment>
<feature type="transmembrane region" description="Helical" evidence="8">
    <location>
        <begin position="466"/>
        <end position="486"/>
    </location>
</feature>
<dbReference type="Pfam" id="PF02028">
    <property type="entry name" value="BCCT"/>
    <property type="match status" value="1"/>
</dbReference>
<feature type="transmembrane region" description="Helical" evidence="8">
    <location>
        <begin position="141"/>
        <end position="159"/>
    </location>
</feature>
<dbReference type="AlphaFoldDB" id="A0A1I3P1K4"/>
<feature type="transmembrane region" description="Helical" evidence="8">
    <location>
        <begin position="187"/>
        <end position="208"/>
    </location>
</feature>
<name>A0A1I3P1K4_9GAMM</name>
<gene>
    <name evidence="9" type="ORF">SAMN05216429_10156</name>
</gene>
<evidence type="ECO:0000313" key="10">
    <source>
        <dbReference type="Proteomes" id="UP000199445"/>
    </source>
</evidence>
<feature type="transmembrane region" description="Helical" evidence="8">
    <location>
        <begin position="404"/>
        <end position="429"/>
    </location>
</feature>
<feature type="transmembrane region" description="Helical" evidence="8">
    <location>
        <begin position="228"/>
        <end position="246"/>
    </location>
</feature>
<feature type="transmembrane region" description="Helical" evidence="8">
    <location>
        <begin position="258"/>
        <end position="281"/>
    </location>
</feature>
<sequence length="542" mass="59221">MEKRPGAVFYSSLLILIGFVAVGALYPEQLSSTASTALGFTTDHFGWLYLFVTTGFLLFCIGVGLSDYGHIRLGADGESPEFPYPAWLGMIFSAGMGVGLVFWGVAEPMTHYNQPPLGLAEPQTPDAASLGMRYSLFHWGFHQWANFALVGLAIAYVRFRRQRPGMISEAFRATLGNRIDGPIGHGINVLAVVSTVFGVATTLGLGIIQINSGLGSVADVGFGSTQQLAILGGVSLIFLACSLMPLESGVRYVSDANMVLAAALLVFVFAIGPTDFITAAMTNGIGEYFSNMIGMSLVMTPYTGEDWVERWTIFYWAWGLSWAPFVGSFIARISRGRTIREFILGVIGMPVLLSIVWFSTFGGSALFYEIFEDGGIAASVSQEISSGLFHMLEFLPFHEITGPLVLLLIILFVITSANSATFVLGMFTSHGTITPKPLMRVLWGVVQVLVAGVLLLSGGLEALQTISIVAALPFMVLMIFMAASLLKSLREERRQAEFHEALQRSRIQQMLEEYEEKKEQAEVEEVWGDHIEPPKDYVDYSR</sequence>
<evidence type="ECO:0000256" key="3">
    <source>
        <dbReference type="ARBA" id="ARBA00022448"/>
    </source>
</evidence>
<keyword evidence="4" id="KW-1003">Cell membrane</keyword>
<accession>A0A1I3P1K4</accession>
<feature type="transmembrane region" description="Helical" evidence="8">
    <location>
        <begin position="46"/>
        <end position="65"/>
    </location>
</feature>
<dbReference type="NCBIfam" id="TIGR00842">
    <property type="entry name" value="bcct"/>
    <property type="match status" value="1"/>
</dbReference>
<keyword evidence="3" id="KW-0813">Transport</keyword>